<name>A0ABD3T2D5_9LAMI</name>
<evidence type="ECO:0000313" key="2">
    <source>
        <dbReference type="Proteomes" id="UP001634393"/>
    </source>
</evidence>
<keyword evidence="2" id="KW-1185">Reference proteome</keyword>
<protein>
    <submittedName>
        <fullName evidence="1">Uncharacterized protein</fullName>
    </submittedName>
</protein>
<organism evidence="1 2">
    <name type="scientific">Penstemon smallii</name>
    <dbReference type="NCBI Taxonomy" id="265156"/>
    <lineage>
        <taxon>Eukaryota</taxon>
        <taxon>Viridiplantae</taxon>
        <taxon>Streptophyta</taxon>
        <taxon>Embryophyta</taxon>
        <taxon>Tracheophyta</taxon>
        <taxon>Spermatophyta</taxon>
        <taxon>Magnoliopsida</taxon>
        <taxon>eudicotyledons</taxon>
        <taxon>Gunneridae</taxon>
        <taxon>Pentapetalae</taxon>
        <taxon>asterids</taxon>
        <taxon>lamiids</taxon>
        <taxon>Lamiales</taxon>
        <taxon>Plantaginaceae</taxon>
        <taxon>Cheloneae</taxon>
        <taxon>Penstemon</taxon>
    </lineage>
</organism>
<sequence length="116" mass="13044">MDEKDIDDVETAWDFGLIGYFAIECLMGGEGEPYFIYGGPLLLKFGYDGVSSIPEWSNLPDLSLECWNSKSLSKIISKLPNGKVRLQKVIFEHAPKFCKSCNFFSYTTLGCNVKLN</sequence>
<accession>A0ABD3T2D5</accession>
<dbReference type="Proteomes" id="UP001634393">
    <property type="component" value="Unassembled WGS sequence"/>
</dbReference>
<comment type="caution">
    <text evidence="1">The sequence shown here is derived from an EMBL/GenBank/DDBJ whole genome shotgun (WGS) entry which is preliminary data.</text>
</comment>
<proteinExistence type="predicted"/>
<reference evidence="1 2" key="1">
    <citation type="submission" date="2024-12" db="EMBL/GenBank/DDBJ databases">
        <title>The unique morphological basis and parallel evolutionary history of personate flowers in Penstemon.</title>
        <authorList>
            <person name="Depatie T.H."/>
            <person name="Wessinger C.A."/>
        </authorList>
    </citation>
    <scope>NUCLEOTIDE SEQUENCE [LARGE SCALE GENOMIC DNA]</scope>
    <source>
        <strain evidence="1">WTNN_2</strain>
        <tissue evidence="1">Leaf</tissue>
    </source>
</reference>
<evidence type="ECO:0000313" key="1">
    <source>
        <dbReference type="EMBL" id="KAL3831012.1"/>
    </source>
</evidence>
<dbReference type="EMBL" id="JBJXBP010000005">
    <property type="protein sequence ID" value="KAL3831012.1"/>
    <property type="molecule type" value="Genomic_DNA"/>
</dbReference>
<gene>
    <name evidence="1" type="ORF">ACJIZ3_019814</name>
</gene>
<dbReference type="AlphaFoldDB" id="A0ABD3T2D5"/>